<dbReference type="KEGG" id="nav:JQS30_14555"/>
<reference evidence="2" key="1">
    <citation type="submission" date="2021-02" db="EMBL/GenBank/DDBJ databases">
        <title>Natronoglycomyces albus gen. nov., sp. nov, a haloalkaliphilic actinobacterium from a soda solonchak soil.</title>
        <authorList>
            <person name="Sorokin D.Y."/>
            <person name="Khijniak T.V."/>
            <person name="Zakharycheva A.P."/>
            <person name="Boueva O.V."/>
            <person name="Ariskina E.V."/>
            <person name="Hahnke R.L."/>
            <person name="Bunk B."/>
            <person name="Sproer C."/>
            <person name="Schumann P."/>
            <person name="Evtushenko L.I."/>
            <person name="Kublanov I.V."/>
        </authorList>
    </citation>
    <scope>NUCLEOTIDE SEQUENCE</scope>
    <source>
        <strain evidence="2">DSM 106290</strain>
    </source>
</reference>
<dbReference type="Proteomes" id="UP000662939">
    <property type="component" value="Chromosome"/>
</dbReference>
<dbReference type="Pfam" id="PF19054">
    <property type="entry name" value="DUF5753"/>
    <property type="match status" value="1"/>
</dbReference>
<feature type="domain" description="DUF5753" evidence="1">
    <location>
        <begin position="79"/>
        <end position="252"/>
    </location>
</feature>
<dbReference type="EMBL" id="CP070496">
    <property type="protein sequence ID" value="QSB04965.1"/>
    <property type="molecule type" value="Genomic_DNA"/>
</dbReference>
<evidence type="ECO:0000313" key="2">
    <source>
        <dbReference type="EMBL" id="QSB04965.1"/>
    </source>
</evidence>
<proteinExistence type="predicted"/>
<evidence type="ECO:0000313" key="3">
    <source>
        <dbReference type="Proteomes" id="UP000662939"/>
    </source>
</evidence>
<gene>
    <name evidence="2" type="ORF">JQS30_14555</name>
</gene>
<name>A0A895XPF3_9ACTN</name>
<organism evidence="2 3">
    <name type="scientific">Natronoglycomyces albus</name>
    <dbReference type="NCBI Taxonomy" id="2811108"/>
    <lineage>
        <taxon>Bacteria</taxon>
        <taxon>Bacillati</taxon>
        <taxon>Actinomycetota</taxon>
        <taxon>Actinomycetes</taxon>
        <taxon>Glycomycetales</taxon>
        <taxon>Glycomycetaceae</taxon>
        <taxon>Natronoglycomyces</taxon>
    </lineage>
</organism>
<sequence length="258" mass="29422">MSLKFVGDYLQRDAGTISRYEAGHFPVRRGDLLALLSLFGVSEEKERNELIQLCEESWQKGWWDQHREDLGQNFINVPWIESRAHCVNNYEHMVVHGLLQTRDYAEALVKKRAAPGTTSEQMRRWVDLRLERQRALAGETPLEVASIIEESVLQRPVGGRQTMIDQFEHLIKRAQQPNITVRVVKTESGSHAAHTGSFVFYRMPSPYPDVANVETIGGALYLEGDAIGRVLSIWEDLEEEALSEADSISLIQMYAERI</sequence>
<dbReference type="InterPro" id="IPR043917">
    <property type="entry name" value="DUF5753"/>
</dbReference>
<dbReference type="AlphaFoldDB" id="A0A895XPF3"/>
<accession>A0A895XPF3</accession>
<keyword evidence="3" id="KW-1185">Reference proteome</keyword>
<protein>
    <recommendedName>
        <fullName evidence="1">DUF5753 domain-containing protein</fullName>
    </recommendedName>
</protein>
<evidence type="ECO:0000259" key="1">
    <source>
        <dbReference type="Pfam" id="PF19054"/>
    </source>
</evidence>